<proteinExistence type="predicted"/>
<dbReference type="WormBase" id="Bm14201">
    <property type="protein sequence ID" value="BM44357"/>
    <property type="gene ID" value="WBGene00234462"/>
</dbReference>
<organism evidence="1">
    <name type="scientific">Brugia malayi</name>
    <name type="common">Filarial nematode worm</name>
    <dbReference type="NCBI Taxonomy" id="6279"/>
    <lineage>
        <taxon>Eukaryota</taxon>
        <taxon>Metazoa</taxon>
        <taxon>Ecdysozoa</taxon>
        <taxon>Nematoda</taxon>
        <taxon>Chromadorea</taxon>
        <taxon>Rhabditida</taxon>
        <taxon>Spirurina</taxon>
        <taxon>Spiruromorpha</taxon>
        <taxon>Filarioidea</taxon>
        <taxon>Onchocercidae</taxon>
        <taxon>Brugia</taxon>
    </lineage>
</organism>
<sequence length="46" mass="5180">MLKNGVRSKTEEKIVRSNAAVNIMTHMHSGVPSVMFVHKMPLQFVV</sequence>
<name>A0A0J9XV04_BRUMA</name>
<accession>A0A0J9XV04</accession>
<gene>
    <name evidence="1 2" type="ORF">Bm14201</name>
    <name evidence="1" type="ORF">BM_Bm14201</name>
</gene>
<protein>
    <submittedName>
        <fullName evidence="1">Bm14201</fullName>
    </submittedName>
</protein>
<evidence type="ECO:0000313" key="1">
    <source>
        <dbReference type="EMBL" id="CDP95980.1"/>
    </source>
</evidence>
<dbReference type="EMBL" id="LN856957">
    <property type="protein sequence ID" value="CDP95980.1"/>
    <property type="molecule type" value="Genomic_DNA"/>
</dbReference>
<reference evidence="1" key="1">
    <citation type="journal article" date="2007" name="Science">
        <title>Draft genome of the filarial nematode parasite Brugia malayi.</title>
        <authorList>
            <person name="Ghedin E."/>
            <person name="Wang S."/>
            <person name="Spiro D."/>
            <person name="Caler E."/>
            <person name="Zhao Q."/>
            <person name="Crabtree J."/>
            <person name="Allen J.E."/>
            <person name="Delcher A.L."/>
            <person name="Guiliano D.B."/>
            <person name="Miranda-Saavedra D."/>
            <person name="Angiuoli S.V."/>
            <person name="Creasy T."/>
            <person name="Amedeo P."/>
            <person name="Haas B."/>
            <person name="El-Sayed N.M."/>
            <person name="Wortman J.R."/>
            <person name="Feldblyum T."/>
            <person name="Tallon L."/>
            <person name="Schatz M."/>
            <person name="Shumway M."/>
            <person name="Koo H."/>
            <person name="Salzberg S.L."/>
            <person name="Schobel S."/>
            <person name="Pertea M."/>
            <person name="Pop M."/>
            <person name="White O."/>
            <person name="Barton G.J."/>
            <person name="Carlow C.K."/>
            <person name="Crawford M.J."/>
            <person name="Daub J."/>
            <person name="Dimmic M.W."/>
            <person name="Estes C.F."/>
            <person name="Foster J.M."/>
            <person name="Ganatra M."/>
            <person name="Gregory W.F."/>
            <person name="Johnson N.M."/>
            <person name="Jin J."/>
            <person name="Komuniecki R."/>
            <person name="Korf I."/>
            <person name="Kumar S."/>
            <person name="Laney S."/>
            <person name="Li B.W."/>
            <person name="Li W."/>
            <person name="Lindblom T.H."/>
            <person name="Lustigman S."/>
            <person name="Ma D."/>
            <person name="Maina C.V."/>
            <person name="Martin D.M."/>
            <person name="McCarter J.P."/>
            <person name="McReynolds L."/>
            <person name="Mitreva M."/>
            <person name="Nutman T.B."/>
            <person name="Parkinson J."/>
            <person name="Peregrin-Alvarez J.M."/>
            <person name="Poole C."/>
            <person name="Ren Q."/>
            <person name="Saunders L."/>
            <person name="Sluder A.E."/>
            <person name="Smith K."/>
            <person name="Stanke M."/>
            <person name="Unnasch T.R."/>
            <person name="Ware J."/>
            <person name="Wei A.D."/>
            <person name="Weil G."/>
            <person name="Williams D.J."/>
            <person name="Zhang Y."/>
            <person name="Williams S.A."/>
            <person name="Fraser-Liggett C."/>
            <person name="Slatko B."/>
            <person name="Blaxter M.L."/>
            <person name="Scott A.L."/>
        </authorList>
    </citation>
    <scope>NUCLEOTIDE SEQUENCE</scope>
    <source>
        <strain evidence="1">FR3</strain>
    </source>
</reference>
<dbReference type="AlphaFoldDB" id="A0A0J9XV04"/>
<reference evidence="1" key="2">
    <citation type="submission" date="2012-12" db="EMBL/GenBank/DDBJ databases">
        <authorList>
            <person name="Gao Y.W."/>
            <person name="Fan S.T."/>
            <person name="Sun H.T."/>
            <person name="Wang Z."/>
            <person name="Gao X.L."/>
            <person name="Li Y.G."/>
            <person name="Wang T.C."/>
            <person name="Zhang K."/>
            <person name="Xu W.W."/>
            <person name="Yu Z.J."/>
            <person name="Xia X.Z."/>
        </authorList>
    </citation>
    <scope>NUCLEOTIDE SEQUENCE</scope>
    <source>
        <strain evidence="1">FR3</strain>
    </source>
</reference>
<evidence type="ECO:0000313" key="2">
    <source>
        <dbReference type="WormBase" id="Bm14201"/>
    </source>
</evidence>